<dbReference type="InterPro" id="IPR017871">
    <property type="entry name" value="ABC_transporter-like_CS"/>
</dbReference>
<dbReference type="GO" id="GO:0015847">
    <property type="term" value="P:putrescine transport"/>
    <property type="evidence" value="ECO:0007669"/>
    <property type="project" value="UniProtKB-ARBA"/>
</dbReference>
<dbReference type="EMBL" id="CP036313">
    <property type="protein sequence ID" value="QBH14374.1"/>
    <property type="molecule type" value="Genomic_DNA"/>
</dbReference>
<dbReference type="InterPro" id="IPR003439">
    <property type="entry name" value="ABC_transporter-like_ATP-bd"/>
</dbReference>
<dbReference type="RefSeq" id="WP_111955977.1">
    <property type="nucleotide sequence ID" value="NZ_CP036313.1"/>
</dbReference>
<dbReference type="SUPFAM" id="SSF52540">
    <property type="entry name" value="P-loop containing nucleoside triphosphate hydrolases"/>
    <property type="match status" value="1"/>
</dbReference>
<gene>
    <name evidence="6" type="ORF">DO021_09310</name>
    <name evidence="5" type="ORF">EYB58_16485</name>
</gene>
<dbReference type="InterPro" id="IPR003593">
    <property type="entry name" value="AAA+_ATPase"/>
</dbReference>
<keyword evidence="3 6" id="KW-0067">ATP-binding</keyword>
<dbReference type="AlphaFoldDB" id="A0A328FCD5"/>
<dbReference type="SMART" id="SM00382">
    <property type="entry name" value="AAA"/>
    <property type="match status" value="1"/>
</dbReference>
<dbReference type="PANTHER" id="PTHR42781:SF4">
    <property type="entry name" value="SPERMIDINE_PUTRESCINE IMPORT ATP-BINDING PROTEIN POTA"/>
    <property type="match status" value="1"/>
</dbReference>
<dbReference type="PROSITE" id="PS50893">
    <property type="entry name" value="ABC_TRANSPORTER_2"/>
    <property type="match status" value="1"/>
</dbReference>
<dbReference type="PANTHER" id="PTHR42781">
    <property type="entry name" value="SPERMIDINE/PUTRESCINE IMPORT ATP-BINDING PROTEIN POTA"/>
    <property type="match status" value="1"/>
</dbReference>
<dbReference type="Pfam" id="PF08402">
    <property type="entry name" value="TOBE_2"/>
    <property type="match status" value="1"/>
</dbReference>
<dbReference type="Proteomes" id="UP000248798">
    <property type="component" value="Unassembled WGS sequence"/>
</dbReference>
<evidence type="ECO:0000313" key="6">
    <source>
        <dbReference type="EMBL" id="RAM02301.1"/>
    </source>
</evidence>
<dbReference type="PROSITE" id="PS00211">
    <property type="entry name" value="ABC_TRANSPORTER_1"/>
    <property type="match status" value="1"/>
</dbReference>
<keyword evidence="8" id="KW-1185">Reference proteome</keyword>
<sequence length="342" mass="38914">MEYCLEAFALHKNYGEVKALNNVDLRINQGELFTLLGPSGCGKTTLLRIIAGLETASDANLFLNGNPILDIPANKRPVNTVFQSYALFPHLKNYDNIAFGLRSQKIPETQIAPRVTKMLEMLELEKFADRYPDQLSGGQRQRVSMARALICEPEILLLDEPMSALDAKLRVQLQEQLRRLQLKLKKTFILVTHDQEEALTVSDRIAVMKDGHILQCGTPSQIYNHPNCRFVAEFIGTANIFDVERQGNVFQSDFGDFVPNTMPEWEQGSLVIRPEGIRLRAEKPAQNGIRSRVIEKYYRGTYQNITLETGKMRMRTAPHRKIEIGDEIWVELLQEALVTIDD</sequence>
<organism evidence="6 7">
    <name type="scientific">Desulfobacter hydrogenophilus</name>
    <dbReference type="NCBI Taxonomy" id="2291"/>
    <lineage>
        <taxon>Bacteria</taxon>
        <taxon>Pseudomonadati</taxon>
        <taxon>Thermodesulfobacteriota</taxon>
        <taxon>Desulfobacteria</taxon>
        <taxon>Desulfobacterales</taxon>
        <taxon>Desulfobacteraceae</taxon>
        <taxon>Desulfobacter</taxon>
    </lineage>
</organism>
<protein>
    <submittedName>
        <fullName evidence="5 6">ABC transporter ATP-binding protein</fullName>
    </submittedName>
</protein>
<evidence type="ECO:0000313" key="5">
    <source>
        <dbReference type="EMBL" id="QBH14374.1"/>
    </source>
</evidence>
<keyword evidence="1" id="KW-0813">Transport</keyword>
<reference evidence="5 8" key="2">
    <citation type="submission" date="2019-02" db="EMBL/GenBank/DDBJ databases">
        <title>Complete genome sequence of Desulfobacter hydrogenophilus AcRS1.</title>
        <authorList>
            <person name="Marietou A."/>
            <person name="Lund M.B."/>
            <person name="Marshall I.P.G."/>
            <person name="Schreiber L."/>
            <person name="Jorgensen B."/>
        </authorList>
    </citation>
    <scope>NUCLEOTIDE SEQUENCE [LARGE SCALE GENOMIC DNA]</scope>
    <source>
        <strain evidence="5 8">AcRS1</strain>
    </source>
</reference>
<feature type="domain" description="ABC transporter" evidence="4">
    <location>
        <begin position="5"/>
        <end position="235"/>
    </location>
</feature>
<evidence type="ECO:0000313" key="7">
    <source>
        <dbReference type="Proteomes" id="UP000248798"/>
    </source>
</evidence>
<keyword evidence="2" id="KW-0547">Nucleotide-binding</keyword>
<proteinExistence type="predicted"/>
<dbReference type="SUPFAM" id="SSF50331">
    <property type="entry name" value="MOP-like"/>
    <property type="match status" value="1"/>
</dbReference>
<accession>A0A328FCD5</accession>
<dbReference type="InterPro" id="IPR008995">
    <property type="entry name" value="Mo/tungstate-bd_C_term_dom"/>
</dbReference>
<dbReference type="Gene3D" id="3.40.50.300">
    <property type="entry name" value="P-loop containing nucleotide triphosphate hydrolases"/>
    <property type="match status" value="1"/>
</dbReference>
<dbReference type="GO" id="GO:0043190">
    <property type="term" value="C:ATP-binding cassette (ABC) transporter complex"/>
    <property type="evidence" value="ECO:0007669"/>
    <property type="project" value="InterPro"/>
</dbReference>
<dbReference type="Gene3D" id="2.40.50.100">
    <property type="match status" value="1"/>
</dbReference>
<dbReference type="GO" id="GO:0022857">
    <property type="term" value="F:transmembrane transporter activity"/>
    <property type="evidence" value="ECO:0007669"/>
    <property type="project" value="InterPro"/>
</dbReference>
<evidence type="ECO:0000313" key="8">
    <source>
        <dbReference type="Proteomes" id="UP000293902"/>
    </source>
</evidence>
<dbReference type="GO" id="GO:0016887">
    <property type="term" value="F:ATP hydrolysis activity"/>
    <property type="evidence" value="ECO:0007669"/>
    <property type="project" value="InterPro"/>
</dbReference>
<dbReference type="GO" id="GO:0005524">
    <property type="term" value="F:ATP binding"/>
    <property type="evidence" value="ECO:0007669"/>
    <property type="project" value="UniProtKB-KW"/>
</dbReference>
<dbReference type="InterPro" id="IPR027417">
    <property type="entry name" value="P-loop_NTPase"/>
</dbReference>
<dbReference type="InterPro" id="IPR050093">
    <property type="entry name" value="ABC_SmlMolc_Importer"/>
</dbReference>
<evidence type="ECO:0000256" key="1">
    <source>
        <dbReference type="ARBA" id="ARBA00022448"/>
    </source>
</evidence>
<evidence type="ECO:0000256" key="2">
    <source>
        <dbReference type="ARBA" id="ARBA00022741"/>
    </source>
</evidence>
<dbReference type="InterPro" id="IPR013611">
    <property type="entry name" value="Transp-assoc_OB_typ2"/>
</dbReference>
<name>A0A328FCD5_9BACT</name>
<evidence type="ECO:0000259" key="4">
    <source>
        <dbReference type="PROSITE" id="PS50893"/>
    </source>
</evidence>
<reference evidence="6 7" key="1">
    <citation type="submission" date="2018-06" db="EMBL/GenBank/DDBJ databases">
        <title>Complete Genome Sequence of Desulfobacter hydrogenophilus (DSM3380).</title>
        <authorList>
            <person name="Marietou A."/>
            <person name="Schreiber L."/>
            <person name="Marshall I."/>
            <person name="Jorgensen B."/>
        </authorList>
    </citation>
    <scope>NUCLEOTIDE SEQUENCE [LARGE SCALE GENOMIC DNA]</scope>
    <source>
        <strain evidence="6 7">DSM 3380</strain>
    </source>
</reference>
<dbReference type="EMBL" id="QLNI01000016">
    <property type="protein sequence ID" value="RAM02301.1"/>
    <property type="molecule type" value="Genomic_DNA"/>
</dbReference>
<evidence type="ECO:0000256" key="3">
    <source>
        <dbReference type="ARBA" id="ARBA00022840"/>
    </source>
</evidence>
<dbReference type="Proteomes" id="UP000293902">
    <property type="component" value="Chromosome"/>
</dbReference>
<dbReference type="OrthoDB" id="9809450at2"/>
<dbReference type="FunFam" id="3.40.50.300:FF:000133">
    <property type="entry name" value="Spermidine/putrescine import ATP-binding protein PotA"/>
    <property type="match status" value="1"/>
</dbReference>
<dbReference type="Pfam" id="PF00005">
    <property type="entry name" value="ABC_tran"/>
    <property type="match status" value="1"/>
</dbReference>